<feature type="domain" description="Thiolase C-terminal" evidence="2">
    <location>
        <begin position="260"/>
        <end position="393"/>
    </location>
</feature>
<dbReference type="InterPro" id="IPR055140">
    <property type="entry name" value="Thiolase_C_2"/>
</dbReference>
<proteinExistence type="predicted"/>
<dbReference type="PANTHER" id="PTHR42870">
    <property type="entry name" value="ACETYL-COA C-ACETYLTRANSFERASE"/>
    <property type="match status" value="1"/>
</dbReference>
<sequence length="396" mass="42710">MAVSMIGFYHSKVGKLENETIYSLLVEAGRRTIEDSGLEPKDIDAIYVGNYSGGGFNKQEHIAPFAVEIHPDLRFKPCTRVENACASGSTAIEQAMLAIESGRIKNALVIGVEKMTSLKTAGVTEVLAMASYYPEEGGKGYSFPGLYAEYAKGYMAKYGYSKEELWDMLSYITVKAHKNAMANPLAQMHVEYEREYVRTIQEKNPLIADPLKLSDCSLVSDGAAAVVLTTTERALAIKDKVVEIKSLAHTSDYLSIVEGKRPNYKLEAAQAAIQRALRDANMTINDINVAEVHDCFTITELLIYEAMGLAEEGRGFEAIKNGDVYVGGRLPVNPSGGLKAKGHPVGATGVSMHVLIAKQLLGEAIGLQVENAKAGLTLNIGGSGATNIASVLVRIK</sequence>
<dbReference type="InterPro" id="IPR020616">
    <property type="entry name" value="Thiolase_N"/>
</dbReference>
<dbReference type="Proteomes" id="UP000184423">
    <property type="component" value="Unassembled WGS sequence"/>
</dbReference>
<evidence type="ECO:0000259" key="1">
    <source>
        <dbReference type="Pfam" id="PF00108"/>
    </source>
</evidence>
<dbReference type="RefSeq" id="WP_073248038.1">
    <property type="nucleotide sequence ID" value="NZ_FQVG01000010.1"/>
</dbReference>
<evidence type="ECO:0000259" key="2">
    <source>
        <dbReference type="Pfam" id="PF22691"/>
    </source>
</evidence>
<dbReference type="GO" id="GO:0016747">
    <property type="term" value="F:acyltransferase activity, transferring groups other than amino-acyl groups"/>
    <property type="evidence" value="ECO:0007669"/>
    <property type="project" value="InterPro"/>
</dbReference>
<keyword evidence="4" id="KW-1185">Reference proteome</keyword>
<dbReference type="InterPro" id="IPR016039">
    <property type="entry name" value="Thiolase-like"/>
</dbReference>
<evidence type="ECO:0000313" key="4">
    <source>
        <dbReference type="Proteomes" id="UP000184423"/>
    </source>
</evidence>
<dbReference type="CDD" id="cd00829">
    <property type="entry name" value="SCP-x_thiolase"/>
    <property type="match status" value="1"/>
</dbReference>
<keyword evidence="3" id="KW-0808">Transferase</keyword>
<dbReference type="NCBIfam" id="NF005704">
    <property type="entry name" value="PRK07516.1"/>
    <property type="match status" value="1"/>
</dbReference>
<dbReference type="AlphaFoldDB" id="A0A1M4V7S1"/>
<gene>
    <name evidence="3" type="ORF">SAMN02746091_00836</name>
</gene>
<dbReference type="SUPFAM" id="SSF53901">
    <property type="entry name" value="Thiolase-like"/>
    <property type="match status" value="1"/>
</dbReference>
<organism evidence="3 4">
    <name type="scientific">Caloramator proteoclasticus DSM 10124</name>
    <dbReference type="NCBI Taxonomy" id="1121262"/>
    <lineage>
        <taxon>Bacteria</taxon>
        <taxon>Bacillati</taxon>
        <taxon>Bacillota</taxon>
        <taxon>Clostridia</taxon>
        <taxon>Eubacteriales</taxon>
        <taxon>Clostridiaceae</taxon>
        <taxon>Caloramator</taxon>
    </lineage>
</organism>
<dbReference type="PIRSF" id="PIRSF000429">
    <property type="entry name" value="Ac-CoA_Ac_transf"/>
    <property type="match status" value="1"/>
</dbReference>
<dbReference type="InterPro" id="IPR002155">
    <property type="entry name" value="Thiolase"/>
</dbReference>
<protein>
    <submittedName>
        <fullName evidence="3">Acetyl-CoA C-acetyltransferase</fullName>
    </submittedName>
</protein>
<dbReference type="EMBL" id="FQVG01000010">
    <property type="protein sequence ID" value="SHE64937.1"/>
    <property type="molecule type" value="Genomic_DNA"/>
</dbReference>
<dbReference type="Gene3D" id="3.40.47.10">
    <property type="match status" value="1"/>
</dbReference>
<reference evidence="4" key="1">
    <citation type="submission" date="2016-11" db="EMBL/GenBank/DDBJ databases">
        <authorList>
            <person name="Varghese N."/>
            <person name="Submissions S."/>
        </authorList>
    </citation>
    <scope>NUCLEOTIDE SEQUENCE [LARGE SCALE GENOMIC DNA]</scope>
    <source>
        <strain evidence="4">DSM 10124</strain>
    </source>
</reference>
<accession>A0A1M4V7S1</accession>
<evidence type="ECO:0000313" key="3">
    <source>
        <dbReference type="EMBL" id="SHE64937.1"/>
    </source>
</evidence>
<dbReference type="PANTHER" id="PTHR42870:SF6">
    <property type="entry name" value="ACETYL-COA C-ACYLTRANSFERASE"/>
    <property type="match status" value="1"/>
</dbReference>
<dbReference type="Pfam" id="PF22691">
    <property type="entry name" value="Thiolase_C_1"/>
    <property type="match status" value="1"/>
</dbReference>
<name>A0A1M4V7S1_9CLOT</name>
<dbReference type="Pfam" id="PF00108">
    <property type="entry name" value="Thiolase_N"/>
    <property type="match status" value="1"/>
</dbReference>
<feature type="domain" description="Thiolase N-terminal" evidence="1">
    <location>
        <begin position="12"/>
        <end position="231"/>
    </location>
</feature>